<evidence type="ECO:0000259" key="1">
    <source>
        <dbReference type="Pfam" id="PF03050"/>
    </source>
</evidence>
<dbReference type="InterPro" id="IPR052344">
    <property type="entry name" value="Transposase-related"/>
</dbReference>
<name>A0A1I7CLQ0_9BURK</name>
<dbReference type="AlphaFoldDB" id="A0A1I7CLQ0"/>
<protein>
    <submittedName>
        <fullName evidence="3">IS66 C-terminal element</fullName>
    </submittedName>
</protein>
<evidence type="ECO:0000313" key="3">
    <source>
        <dbReference type="EMBL" id="SFU00352.1"/>
    </source>
</evidence>
<dbReference type="EMBL" id="FPBH01000007">
    <property type="protein sequence ID" value="SFU00352.1"/>
    <property type="molecule type" value="Genomic_DNA"/>
</dbReference>
<dbReference type="InterPro" id="IPR039552">
    <property type="entry name" value="IS66_C"/>
</dbReference>
<dbReference type="InterPro" id="IPR004291">
    <property type="entry name" value="Transposase_IS66_central"/>
</dbReference>
<proteinExistence type="predicted"/>
<dbReference type="Pfam" id="PF13817">
    <property type="entry name" value="DDE_Tnp_IS66_C"/>
    <property type="match status" value="1"/>
</dbReference>
<gene>
    <name evidence="3" type="ORF">SAMN05192563_10076</name>
</gene>
<dbReference type="PANTHER" id="PTHR33678:SF1">
    <property type="entry name" value="BLL1576 PROTEIN"/>
    <property type="match status" value="1"/>
</dbReference>
<dbReference type="RefSeq" id="WP_093634690.1">
    <property type="nucleotide sequence ID" value="NZ_FPBH01000007.1"/>
</dbReference>
<reference evidence="3 4" key="1">
    <citation type="submission" date="2016-10" db="EMBL/GenBank/DDBJ databases">
        <authorList>
            <person name="de Groot N.N."/>
        </authorList>
    </citation>
    <scope>NUCLEOTIDE SEQUENCE [LARGE SCALE GENOMIC DNA]</scope>
    <source>
        <strain evidence="3 4">LMG 27731</strain>
    </source>
</reference>
<dbReference type="Proteomes" id="UP000198844">
    <property type="component" value="Unassembled WGS sequence"/>
</dbReference>
<dbReference type="Pfam" id="PF03050">
    <property type="entry name" value="DDE_Tnp_IS66"/>
    <property type="match status" value="1"/>
</dbReference>
<evidence type="ECO:0000259" key="2">
    <source>
        <dbReference type="Pfam" id="PF13817"/>
    </source>
</evidence>
<sequence length="194" mass="21250">MPFVTIGIDLAKNVFAVHGVDEYGICPNSQVAGQSMPYFAALYDIEHDAAVLDAESATGSAGAGPIRCATHFYEWTVAQRKLVSEGSAIAKALDYSLKRWEALTHYLDDGHVPIEDNLENRIRPWAIGRASWLFSDTVAGAKASAMIYSLVLTCRACNVEPYAYLLHVFTELPKRPPNADITDLLPFNFSPSTP</sequence>
<dbReference type="PANTHER" id="PTHR33678">
    <property type="entry name" value="BLL1576 PROTEIN"/>
    <property type="match status" value="1"/>
</dbReference>
<accession>A0A1I7CLQ0</accession>
<dbReference type="OrthoDB" id="9794514at2"/>
<feature type="domain" description="Transposase IS66 central" evidence="1">
    <location>
        <begin position="29"/>
        <end position="142"/>
    </location>
</feature>
<feature type="domain" description="Transposase IS66 C-terminal" evidence="2">
    <location>
        <begin position="149"/>
        <end position="186"/>
    </location>
</feature>
<evidence type="ECO:0000313" key="4">
    <source>
        <dbReference type="Proteomes" id="UP000198844"/>
    </source>
</evidence>
<organism evidence="3 4">
    <name type="scientific">Paraburkholderia aspalathi</name>
    <dbReference type="NCBI Taxonomy" id="1324617"/>
    <lineage>
        <taxon>Bacteria</taxon>
        <taxon>Pseudomonadati</taxon>
        <taxon>Pseudomonadota</taxon>
        <taxon>Betaproteobacteria</taxon>
        <taxon>Burkholderiales</taxon>
        <taxon>Burkholderiaceae</taxon>
        <taxon>Paraburkholderia</taxon>
    </lineage>
</organism>